<dbReference type="EMBL" id="GBEZ01022387">
    <property type="protein sequence ID" value="JAC64452.1"/>
    <property type="molecule type" value="Transcribed_RNA"/>
</dbReference>
<dbReference type="AlphaFoldDB" id="A0A061QUW2"/>
<evidence type="ECO:0008006" key="3">
    <source>
        <dbReference type="Google" id="ProtNLM"/>
    </source>
</evidence>
<name>A0A061QUW2_9CHLO</name>
<accession>A0A061QUW2</accession>
<evidence type="ECO:0000256" key="1">
    <source>
        <dbReference type="SAM" id="MobiDB-lite"/>
    </source>
</evidence>
<sequence length="549" mass="61217">MKRPSVHSFAPNHAQLCGNEKDIASPSCSFPGSDDYSEKSCGSADAAGQILNRASSWNTVELQAGSSFKTSDQLDTQVSSHQKFWVYEDASSQATSSSAWHNPQRAFGQPETAAISLVQAPASFSLPYKTKKTVKPPFILRISMTHRGPVFPFECEASCHLLNQQQVDNLPLWHPSVSSKEELPEGGTVKFCMEADTDPNFFQEEEKSKDIVFSDLKFAASSRMTKRYIMFCVSLPYGSSLWLLYTLPTIILSRQTSQYDKALLILQDIRPLDGRSLKAERNAAATAAATTRALATELKRRAPSAEGGDLDGYFSPSVCSDIINAEYKAAGFVRPLTPMEIRHLLLAAGFSPTTAESGAPVEPRQVLPTEEWQAFHEWFESELLTALHGVRRLWDHDPPQLICSFALMRHDVEEALERAPAGTFCVRPKLKAGEAVSWAISLRENLIGEARPGVKHILLDANHIEKHTLEVWVRDLPQLTHSMDIRTHRLAHKEDCFLNGYIRLHRDVEVEEGEHAPRLEPDIEVERENPPPLGSPVREWASPTRMLPA</sequence>
<feature type="compositionally biased region" description="Basic and acidic residues" evidence="1">
    <location>
        <begin position="513"/>
        <end position="529"/>
    </location>
</feature>
<feature type="region of interest" description="Disordered" evidence="1">
    <location>
        <begin position="513"/>
        <end position="549"/>
    </location>
</feature>
<evidence type="ECO:0000313" key="2">
    <source>
        <dbReference type="EMBL" id="JAC64452.1"/>
    </source>
</evidence>
<reference evidence="2" key="1">
    <citation type="submission" date="2014-05" db="EMBL/GenBank/DDBJ databases">
        <title>The transcriptome of the halophilic microalga Tetraselmis sp. GSL018 isolated from the Great Salt Lake, Utah.</title>
        <authorList>
            <person name="Jinkerson R.E."/>
            <person name="D'Adamo S."/>
            <person name="Posewitz M.C."/>
        </authorList>
    </citation>
    <scope>NUCLEOTIDE SEQUENCE</scope>
    <source>
        <strain evidence="2">GSL018</strain>
    </source>
</reference>
<proteinExistence type="predicted"/>
<organism evidence="2">
    <name type="scientific">Tetraselmis sp. GSL018</name>
    <dbReference type="NCBI Taxonomy" id="582737"/>
    <lineage>
        <taxon>Eukaryota</taxon>
        <taxon>Viridiplantae</taxon>
        <taxon>Chlorophyta</taxon>
        <taxon>core chlorophytes</taxon>
        <taxon>Chlorodendrophyceae</taxon>
        <taxon>Chlorodendrales</taxon>
        <taxon>Chlorodendraceae</taxon>
        <taxon>Tetraselmis</taxon>
    </lineage>
</organism>
<gene>
    <name evidence="2" type="ORF">TSPGSL018_18282</name>
</gene>
<protein>
    <recommendedName>
        <fullName evidence="3">SH2 domain-containing protein</fullName>
    </recommendedName>
</protein>